<dbReference type="PROSITE" id="PS51186">
    <property type="entry name" value="GNAT"/>
    <property type="match status" value="1"/>
</dbReference>
<dbReference type="PANTHER" id="PTHR43877">
    <property type="entry name" value="AMINOALKYLPHOSPHONATE N-ACETYLTRANSFERASE-RELATED-RELATED"/>
    <property type="match status" value="1"/>
</dbReference>
<dbReference type="OrthoDB" id="1858440at2"/>
<gene>
    <name evidence="4" type="ORF">DRM93_07655</name>
    <name evidence="5" type="ORF">DRM94_07655</name>
</gene>
<comment type="caution">
    <text evidence="5">The sequence shown here is derived from an EMBL/GenBank/DDBJ whole genome shotgun (WGS) entry which is preliminary data.</text>
</comment>
<accession>A0A5F0KC22</accession>
<keyword evidence="6" id="KW-1185">Reference proteome</keyword>
<evidence type="ECO:0000259" key="3">
    <source>
        <dbReference type="PROSITE" id="PS51186"/>
    </source>
</evidence>
<proteinExistence type="predicted"/>
<dbReference type="RefSeq" id="WP_134695367.1">
    <property type="nucleotide sequence ID" value="NZ_QORJ01000006.1"/>
</dbReference>
<dbReference type="Pfam" id="PF00583">
    <property type="entry name" value="Acetyltransf_1"/>
    <property type="match status" value="1"/>
</dbReference>
<organism evidence="5 7">
    <name type="scientific">Aeromonas taiwanensis</name>
    <dbReference type="NCBI Taxonomy" id="633417"/>
    <lineage>
        <taxon>Bacteria</taxon>
        <taxon>Pseudomonadati</taxon>
        <taxon>Pseudomonadota</taxon>
        <taxon>Gammaproteobacteria</taxon>
        <taxon>Aeromonadales</taxon>
        <taxon>Aeromonadaceae</taxon>
        <taxon>Aeromonas</taxon>
    </lineage>
</organism>
<dbReference type="EMBL" id="QORK01000011">
    <property type="protein sequence ID" value="TFF81945.1"/>
    <property type="molecule type" value="Genomic_DNA"/>
</dbReference>
<dbReference type="Gene3D" id="3.40.630.30">
    <property type="match status" value="1"/>
</dbReference>
<evidence type="ECO:0000313" key="5">
    <source>
        <dbReference type="EMBL" id="TFF81945.1"/>
    </source>
</evidence>
<feature type="domain" description="N-acetyltransferase" evidence="3">
    <location>
        <begin position="6"/>
        <end position="166"/>
    </location>
</feature>
<keyword evidence="2" id="KW-0012">Acyltransferase</keyword>
<keyword evidence="1 5" id="KW-0808">Transferase</keyword>
<dbReference type="AlphaFoldDB" id="A0A5F0KC22"/>
<dbReference type="GO" id="GO:0016747">
    <property type="term" value="F:acyltransferase activity, transferring groups other than amino-acyl groups"/>
    <property type="evidence" value="ECO:0007669"/>
    <property type="project" value="InterPro"/>
</dbReference>
<sequence length="166" mass="18058">MPTLTVRLIPLRDADFPAYRDYFIEDYALDLASNHGMALPDARRQADASLQQLLPQGVATPDHHLLALVPEDGSGASNTPGEPLGYLWHAPDSAAGTTFIYDFYVTPPHRGQGFGKAAMAALEAQLVPLGIHQIKLRVAHDNPRALALYQELGFTITGYNMAKHLG</sequence>
<dbReference type="InterPro" id="IPR000182">
    <property type="entry name" value="GNAT_dom"/>
</dbReference>
<reference evidence="5 7" key="1">
    <citation type="submission" date="2018-06" db="EMBL/GenBank/DDBJ databases">
        <title>Occurrence of a novel blaKPC-2- and qnrS2- harbouring IncP6 plasmid from Aeromonas taiwanensis isolates recovered from the river sediments.</title>
        <authorList>
            <person name="Zheng B."/>
            <person name="Yu X."/>
            <person name="Xiao Y."/>
        </authorList>
    </citation>
    <scope>NUCLEOTIDE SEQUENCE [LARGE SCALE GENOMIC DNA]</scope>
    <source>
        <strain evidence="4 6">1713</strain>
        <strain evidence="5 7">198</strain>
    </source>
</reference>
<dbReference type="EMBL" id="QORL01000011">
    <property type="protein sequence ID" value="TFF77507.1"/>
    <property type="molecule type" value="Genomic_DNA"/>
</dbReference>
<dbReference type="SUPFAM" id="SSF55729">
    <property type="entry name" value="Acyl-CoA N-acyltransferases (Nat)"/>
    <property type="match status" value="1"/>
</dbReference>
<dbReference type="InterPro" id="IPR016181">
    <property type="entry name" value="Acyl_CoA_acyltransferase"/>
</dbReference>
<dbReference type="InterPro" id="IPR050832">
    <property type="entry name" value="Bact_Acetyltransf"/>
</dbReference>
<dbReference type="Proteomes" id="UP000297720">
    <property type="component" value="Unassembled WGS sequence"/>
</dbReference>
<evidence type="ECO:0000256" key="1">
    <source>
        <dbReference type="ARBA" id="ARBA00022679"/>
    </source>
</evidence>
<protein>
    <submittedName>
        <fullName evidence="5">N-acetyltransferase</fullName>
    </submittedName>
</protein>
<dbReference type="CDD" id="cd04301">
    <property type="entry name" value="NAT_SF"/>
    <property type="match status" value="1"/>
</dbReference>
<evidence type="ECO:0000313" key="7">
    <source>
        <dbReference type="Proteomes" id="UP000297914"/>
    </source>
</evidence>
<evidence type="ECO:0000256" key="2">
    <source>
        <dbReference type="ARBA" id="ARBA00023315"/>
    </source>
</evidence>
<evidence type="ECO:0000313" key="6">
    <source>
        <dbReference type="Proteomes" id="UP000297720"/>
    </source>
</evidence>
<name>A0A5F0KC22_9GAMM</name>
<evidence type="ECO:0000313" key="4">
    <source>
        <dbReference type="EMBL" id="TFF77507.1"/>
    </source>
</evidence>
<dbReference type="Proteomes" id="UP000297914">
    <property type="component" value="Unassembled WGS sequence"/>
</dbReference>